<dbReference type="SUPFAM" id="SSF55856">
    <property type="entry name" value="Cytochrome b5-like heme/steroid binding domain"/>
    <property type="match status" value="1"/>
</dbReference>
<dbReference type="GO" id="GO:0016126">
    <property type="term" value="P:sterol biosynthetic process"/>
    <property type="evidence" value="ECO:0007669"/>
    <property type="project" value="TreeGrafter"/>
</dbReference>
<keyword evidence="3 13" id="KW-0349">Heme</keyword>
<keyword evidence="5 13" id="KW-0479">Metal-binding</keyword>
<dbReference type="InterPro" id="IPR050668">
    <property type="entry name" value="Cytochrome_b5"/>
</dbReference>
<keyword evidence="6" id="KW-0256">Endoplasmic reticulum</keyword>
<dbReference type="KEGG" id="pbl:PAAG_01265"/>
<feature type="compositionally biased region" description="Low complexity" evidence="14">
    <location>
        <begin position="90"/>
        <end position="104"/>
    </location>
</feature>
<comment type="similarity">
    <text evidence="12 13">Belongs to the cytochrome b5 family.</text>
</comment>
<dbReference type="Proteomes" id="UP000002059">
    <property type="component" value="Partially assembled WGS sequence"/>
</dbReference>
<keyword evidence="10 13" id="KW-0472">Membrane</keyword>
<sequence>MSGSKEFTIREVSEHNTKKDLYVTIHDKVYNVSTFVDEHPGGEEVLLDVGGQDATEAFEDVGHSDEAREILQGMLVGSLKRLPGDPAAKPQSQPTFSSSTSSSGSTGFGIGVYAILILLGAIGYSAFQYLQENGAVKA</sequence>
<dbReference type="GO" id="GO:0020037">
    <property type="term" value="F:heme binding"/>
    <property type="evidence" value="ECO:0007669"/>
    <property type="project" value="UniProtKB-UniRule"/>
</dbReference>
<dbReference type="STRING" id="502779.C1GRX0"/>
<dbReference type="PANTHER" id="PTHR19359">
    <property type="entry name" value="CYTOCHROME B5"/>
    <property type="match status" value="1"/>
</dbReference>
<evidence type="ECO:0000256" key="11">
    <source>
        <dbReference type="ARBA" id="ARBA00037877"/>
    </source>
</evidence>
<evidence type="ECO:0000256" key="4">
    <source>
        <dbReference type="ARBA" id="ARBA00022692"/>
    </source>
</evidence>
<dbReference type="PANTHER" id="PTHR19359:SF150">
    <property type="entry name" value="CYTOCHROME B5"/>
    <property type="match status" value="1"/>
</dbReference>
<evidence type="ECO:0000313" key="16">
    <source>
        <dbReference type="EMBL" id="EEH38344.1"/>
    </source>
</evidence>
<evidence type="ECO:0000259" key="15">
    <source>
        <dbReference type="PROSITE" id="PS50255"/>
    </source>
</evidence>
<evidence type="ECO:0000256" key="12">
    <source>
        <dbReference type="ARBA" id="ARBA00038168"/>
    </source>
</evidence>
<feature type="domain" description="Cytochrome b5 heme-binding" evidence="15">
    <location>
        <begin position="4"/>
        <end position="80"/>
    </location>
</feature>
<evidence type="ECO:0000313" key="17">
    <source>
        <dbReference type="Proteomes" id="UP000002059"/>
    </source>
</evidence>
<dbReference type="GO" id="GO:0046872">
    <property type="term" value="F:metal ion binding"/>
    <property type="evidence" value="ECO:0007669"/>
    <property type="project" value="UniProtKB-UniRule"/>
</dbReference>
<dbReference type="InterPro" id="IPR036400">
    <property type="entry name" value="Cyt_B5-like_heme/steroid_sf"/>
</dbReference>
<protein>
    <recommendedName>
        <fullName evidence="15">Cytochrome b5 heme-binding domain-containing protein</fullName>
    </recommendedName>
</protein>
<dbReference type="RefSeq" id="XP_002797406.1">
    <property type="nucleotide sequence ID" value="XM_002797360.2"/>
</dbReference>
<evidence type="ECO:0000256" key="3">
    <source>
        <dbReference type="ARBA" id="ARBA00022617"/>
    </source>
</evidence>
<evidence type="ECO:0000256" key="1">
    <source>
        <dbReference type="ARBA" id="ARBA00004131"/>
    </source>
</evidence>
<dbReference type="PROSITE" id="PS00191">
    <property type="entry name" value="CYTOCHROME_B5_1"/>
    <property type="match status" value="1"/>
</dbReference>
<dbReference type="InterPro" id="IPR001199">
    <property type="entry name" value="Cyt_B5-like_heme/steroid-bd"/>
</dbReference>
<evidence type="ECO:0000256" key="8">
    <source>
        <dbReference type="ARBA" id="ARBA00022982"/>
    </source>
</evidence>
<dbReference type="Gene3D" id="3.10.120.10">
    <property type="entry name" value="Cytochrome b5-like heme/steroid binding domain"/>
    <property type="match status" value="1"/>
</dbReference>
<dbReference type="AlphaFoldDB" id="C1GRX0"/>
<evidence type="ECO:0000256" key="9">
    <source>
        <dbReference type="ARBA" id="ARBA00023004"/>
    </source>
</evidence>
<comment type="subcellular location">
    <subcellularLocation>
        <location evidence="1">Endoplasmic reticulum membrane</location>
        <topology evidence="1">Single-pass membrane protein</topology>
        <orientation evidence="1">Cytoplasmic side</orientation>
    </subcellularLocation>
    <subcellularLocation>
        <location evidence="11">Microsome membrane</location>
        <topology evidence="11">Single-pass membrane protein</topology>
        <orientation evidence="11">Cytoplasmic side</orientation>
    </subcellularLocation>
</comment>
<keyword evidence="8" id="KW-0249">Electron transport</keyword>
<proteinExistence type="inferred from homology"/>
<name>C1GRX0_PARBA</name>
<keyword evidence="17" id="KW-1185">Reference proteome</keyword>
<evidence type="ECO:0000256" key="7">
    <source>
        <dbReference type="ARBA" id="ARBA00022848"/>
    </source>
</evidence>
<dbReference type="HOGENOM" id="CLU_102602_3_2_1"/>
<evidence type="ECO:0000256" key="2">
    <source>
        <dbReference type="ARBA" id="ARBA00022448"/>
    </source>
</evidence>
<evidence type="ECO:0000256" key="13">
    <source>
        <dbReference type="RuleBase" id="RU362121"/>
    </source>
</evidence>
<feature type="transmembrane region" description="Helical" evidence="13">
    <location>
        <begin position="107"/>
        <end position="127"/>
    </location>
</feature>
<dbReference type="InterPro" id="IPR018506">
    <property type="entry name" value="Cyt_B5_heme-BS"/>
</dbReference>
<keyword evidence="2" id="KW-0813">Transport</keyword>
<dbReference type="GeneID" id="9100274"/>
<dbReference type="OrthoDB" id="260519at2759"/>
<keyword evidence="13" id="KW-1133">Transmembrane helix</keyword>
<dbReference type="PROSITE" id="PS50255">
    <property type="entry name" value="CYTOCHROME_B5_2"/>
    <property type="match status" value="1"/>
</dbReference>
<dbReference type="GO" id="GO:0005789">
    <property type="term" value="C:endoplasmic reticulum membrane"/>
    <property type="evidence" value="ECO:0007669"/>
    <property type="project" value="UniProtKB-SubCell"/>
</dbReference>
<evidence type="ECO:0000256" key="6">
    <source>
        <dbReference type="ARBA" id="ARBA00022824"/>
    </source>
</evidence>
<dbReference type="VEuPathDB" id="FungiDB:PAAG_01265"/>
<dbReference type="FunFam" id="3.10.120.10:FF:000002">
    <property type="entry name" value="Cytochrome b5 type B"/>
    <property type="match status" value="1"/>
</dbReference>
<organism evidence="16 17">
    <name type="scientific">Paracoccidioides lutzii (strain ATCC MYA-826 / Pb01)</name>
    <name type="common">Paracoccidioides brasiliensis</name>
    <dbReference type="NCBI Taxonomy" id="502779"/>
    <lineage>
        <taxon>Eukaryota</taxon>
        <taxon>Fungi</taxon>
        <taxon>Dikarya</taxon>
        <taxon>Ascomycota</taxon>
        <taxon>Pezizomycotina</taxon>
        <taxon>Eurotiomycetes</taxon>
        <taxon>Eurotiomycetidae</taxon>
        <taxon>Onygenales</taxon>
        <taxon>Ajellomycetaceae</taxon>
        <taxon>Paracoccidioides</taxon>
    </lineage>
</organism>
<keyword evidence="9 13" id="KW-0408">Iron</keyword>
<reference evidence="16 17" key="1">
    <citation type="journal article" date="2011" name="PLoS Genet.">
        <title>Comparative genomic analysis of human fungal pathogens causing paracoccidioidomycosis.</title>
        <authorList>
            <person name="Desjardins C.A."/>
            <person name="Champion M.D."/>
            <person name="Holder J.W."/>
            <person name="Muszewska A."/>
            <person name="Goldberg J."/>
            <person name="Bailao A.M."/>
            <person name="Brigido M.M."/>
            <person name="Ferreira M.E."/>
            <person name="Garcia A.M."/>
            <person name="Grynberg M."/>
            <person name="Gujja S."/>
            <person name="Heiman D.I."/>
            <person name="Henn M.R."/>
            <person name="Kodira C.D."/>
            <person name="Leon-Narvaez H."/>
            <person name="Longo L.V."/>
            <person name="Ma L.J."/>
            <person name="Malavazi I."/>
            <person name="Matsuo A.L."/>
            <person name="Morais F.V."/>
            <person name="Pereira M."/>
            <person name="Rodriguez-Brito S."/>
            <person name="Sakthikumar S."/>
            <person name="Salem-Izacc S.M."/>
            <person name="Sykes S.M."/>
            <person name="Teixeira M.M."/>
            <person name="Vallejo M.C."/>
            <person name="Walter M.E."/>
            <person name="Yandava C."/>
            <person name="Young S."/>
            <person name="Zeng Q."/>
            <person name="Zucker J."/>
            <person name="Felipe M.S."/>
            <person name="Goldman G.H."/>
            <person name="Haas B.J."/>
            <person name="McEwen J.G."/>
            <person name="Nino-Vega G."/>
            <person name="Puccia R."/>
            <person name="San-Blas G."/>
            <person name="Soares C.M."/>
            <person name="Birren B.W."/>
            <person name="Cuomo C.A."/>
        </authorList>
    </citation>
    <scope>NUCLEOTIDE SEQUENCE [LARGE SCALE GENOMIC DNA]</scope>
    <source>
        <strain evidence="17">ATCC MYA-826 / Pb01</strain>
    </source>
</reference>
<dbReference type="SMART" id="SM01117">
    <property type="entry name" value="Cyt-b5"/>
    <property type="match status" value="1"/>
</dbReference>
<dbReference type="OMA" id="KEFTMQD"/>
<keyword evidence="7" id="KW-0492">Microsome</keyword>
<evidence type="ECO:0000256" key="14">
    <source>
        <dbReference type="SAM" id="MobiDB-lite"/>
    </source>
</evidence>
<evidence type="ECO:0000256" key="10">
    <source>
        <dbReference type="ARBA" id="ARBA00023136"/>
    </source>
</evidence>
<dbReference type="EMBL" id="KN293993">
    <property type="protein sequence ID" value="EEH38344.1"/>
    <property type="molecule type" value="Genomic_DNA"/>
</dbReference>
<feature type="region of interest" description="Disordered" evidence="14">
    <location>
        <begin position="81"/>
        <end position="104"/>
    </location>
</feature>
<accession>C1GRX0</accession>
<dbReference type="eggNOG" id="KOG0537">
    <property type="taxonomic scope" value="Eukaryota"/>
</dbReference>
<dbReference type="Pfam" id="PF00173">
    <property type="entry name" value="Cyt-b5"/>
    <property type="match status" value="1"/>
</dbReference>
<evidence type="ECO:0000256" key="5">
    <source>
        <dbReference type="ARBA" id="ARBA00022723"/>
    </source>
</evidence>
<gene>
    <name evidence="16" type="ORF">PAAG_01265</name>
</gene>
<dbReference type="PRINTS" id="PR00363">
    <property type="entry name" value="CYTOCHROMEB5"/>
</dbReference>
<keyword evidence="4 13" id="KW-0812">Transmembrane</keyword>